<dbReference type="STRING" id="1038014.SAMN04487910_0942"/>
<gene>
    <name evidence="2" type="ORF">SAMN04487910_0942</name>
</gene>
<organism evidence="2 3">
    <name type="scientific">Aquimarina amphilecti</name>
    <dbReference type="NCBI Taxonomy" id="1038014"/>
    <lineage>
        <taxon>Bacteria</taxon>
        <taxon>Pseudomonadati</taxon>
        <taxon>Bacteroidota</taxon>
        <taxon>Flavobacteriia</taxon>
        <taxon>Flavobacteriales</taxon>
        <taxon>Flavobacteriaceae</taxon>
        <taxon>Aquimarina</taxon>
    </lineage>
</organism>
<dbReference type="RefSeq" id="WP_091406198.1">
    <property type="nucleotide sequence ID" value="NZ_FOAB01000002.1"/>
</dbReference>
<dbReference type="OrthoDB" id="893802at2"/>
<dbReference type="EMBL" id="FOAB01000002">
    <property type="protein sequence ID" value="SEK71953.1"/>
    <property type="molecule type" value="Genomic_DNA"/>
</dbReference>
<feature type="chain" id="PRO_5011468406" description="Lipoprotein" evidence="1">
    <location>
        <begin position="21"/>
        <end position="140"/>
    </location>
</feature>
<reference evidence="2 3" key="1">
    <citation type="submission" date="2016-10" db="EMBL/GenBank/DDBJ databases">
        <authorList>
            <person name="de Groot N.N."/>
        </authorList>
    </citation>
    <scope>NUCLEOTIDE SEQUENCE [LARGE SCALE GENOMIC DNA]</scope>
    <source>
        <strain evidence="2 3">DSM 25232</strain>
    </source>
</reference>
<dbReference type="Proteomes" id="UP000198521">
    <property type="component" value="Unassembled WGS sequence"/>
</dbReference>
<proteinExistence type="predicted"/>
<evidence type="ECO:0000313" key="2">
    <source>
        <dbReference type="EMBL" id="SEK71953.1"/>
    </source>
</evidence>
<accession>A0A1H7JBB2</accession>
<name>A0A1H7JBB2_AQUAM</name>
<feature type="signal peptide" evidence="1">
    <location>
        <begin position="1"/>
        <end position="20"/>
    </location>
</feature>
<keyword evidence="1" id="KW-0732">Signal</keyword>
<evidence type="ECO:0000256" key="1">
    <source>
        <dbReference type="SAM" id="SignalP"/>
    </source>
</evidence>
<dbReference type="AlphaFoldDB" id="A0A1H7JBB2"/>
<protein>
    <recommendedName>
        <fullName evidence="4">Lipoprotein</fullName>
    </recommendedName>
</protein>
<keyword evidence="3" id="KW-1185">Reference proteome</keyword>
<sequence>MKNIKIIALFIFTICLSSCLNDDDAGINFSYELVPIEEVSIPDQFVRGDTYEITASYFRPSDCHSFSGFDYDRVSNERTVSVVNVVVNDRTCENLEQTDLVDVSFNFLVGFEDSYIFRFWQGRNDQGENQFLVMEIPVVE</sequence>
<evidence type="ECO:0000313" key="3">
    <source>
        <dbReference type="Proteomes" id="UP000198521"/>
    </source>
</evidence>
<evidence type="ECO:0008006" key="4">
    <source>
        <dbReference type="Google" id="ProtNLM"/>
    </source>
</evidence>